<dbReference type="EMBL" id="JAHXZJ010002237">
    <property type="protein sequence ID" value="KAH0545881.1"/>
    <property type="molecule type" value="Genomic_DNA"/>
</dbReference>
<name>A0AAV7I6U1_COTGL</name>
<organism evidence="1 2">
    <name type="scientific">Cotesia glomerata</name>
    <name type="common">Lepidopteran parasitic wasp</name>
    <name type="synonym">Apanteles glomeratus</name>
    <dbReference type="NCBI Taxonomy" id="32391"/>
    <lineage>
        <taxon>Eukaryota</taxon>
        <taxon>Metazoa</taxon>
        <taxon>Ecdysozoa</taxon>
        <taxon>Arthropoda</taxon>
        <taxon>Hexapoda</taxon>
        <taxon>Insecta</taxon>
        <taxon>Pterygota</taxon>
        <taxon>Neoptera</taxon>
        <taxon>Endopterygota</taxon>
        <taxon>Hymenoptera</taxon>
        <taxon>Apocrita</taxon>
        <taxon>Ichneumonoidea</taxon>
        <taxon>Braconidae</taxon>
        <taxon>Microgastrinae</taxon>
        <taxon>Cotesia</taxon>
    </lineage>
</organism>
<comment type="caution">
    <text evidence="1">The sequence shown here is derived from an EMBL/GenBank/DDBJ whole genome shotgun (WGS) entry which is preliminary data.</text>
</comment>
<protein>
    <submittedName>
        <fullName evidence="1">Uncharacterized protein</fullName>
    </submittedName>
</protein>
<proteinExistence type="predicted"/>
<evidence type="ECO:0000313" key="2">
    <source>
        <dbReference type="Proteomes" id="UP000826195"/>
    </source>
</evidence>
<sequence length="136" mass="15401">MGRKENRKGKLLTILTQVSCGYPLQGYTTTPYTTARPQLNGDLCLYSQIADPYSSALLDMGYLSISAYDDPRKLLLACMTSRHNAKIVTLTAHYRFTGSIYNFTLSLGKLHMCIQSPTNRRTYRRITLNLRQDVPS</sequence>
<dbReference type="AlphaFoldDB" id="A0AAV7I6U1"/>
<keyword evidence="2" id="KW-1185">Reference proteome</keyword>
<gene>
    <name evidence="1" type="ORF">KQX54_004048</name>
</gene>
<evidence type="ECO:0000313" key="1">
    <source>
        <dbReference type="EMBL" id="KAH0545881.1"/>
    </source>
</evidence>
<accession>A0AAV7I6U1</accession>
<reference evidence="1 2" key="1">
    <citation type="journal article" date="2021" name="J. Hered.">
        <title>A chromosome-level genome assembly of the parasitoid wasp, Cotesia glomerata (Hymenoptera: Braconidae).</title>
        <authorList>
            <person name="Pinto B.J."/>
            <person name="Weis J.J."/>
            <person name="Gamble T."/>
            <person name="Ode P.J."/>
            <person name="Paul R."/>
            <person name="Zaspel J.M."/>
        </authorList>
    </citation>
    <scope>NUCLEOTIDE SEQUENCE [LARGE SCALE GENOMIC DNA]</scope>
    <source>
        <strain evidence="1">CgM1</strain>
    </source>
</reference>
<dbReference type="Proteomes" id="UP000826195">
    <property type="component" value="Unassembled WGS sequence"/>
</dbReference>